<proteinExistence type="predicted"/>
<gene>
    <name evidence="3" type="ORF">SCLCIDRAFT_162500</name>
</gene>
<keyword evidence="2" id="KW-1133">Transmembrane helix</keyword>
<feature type="compositionally biased region" description="Low complexity" evidence="1">
    <location>
        <begin position="20"/>
        <end position="34"/>
    </location>
</feature>
<feature type="region of interest" description="Disordered" evidence="1">
    <location>
        <begin position="13"/>
        <end position="34"/>
    </location>
</feature>
<evidence type="ECO:0000313" key="4">
    <source>
        <dbReference type="Proteomes" id="UP000053989"/>
    </source>
</evidence>
<evidence type="ECO:0000256" key="1">
    <source>
        <dbReference type="SAM" id="MobiDB-lite"/>
    </source>
</evidence>
<name>A0A0C3ESA0_9AGAM</name>
<feature type="region of interest" description="Disordered" evidence="1">
    <location>
        <begin position="221"/>
        <end position="246"/>
    </location>
</feature>
<keyword evidence="2" id="KW-0472">Membrane</keyword>
<feature type="compositionally biased region" description="Polar residues" evidence="1">
    <location>
        <begin position="145"/>
        <end position="156"/>
    </location>
</feature>
<evidence type="ECO:0000313" key="3">
    <source>
        <dbReference type="EMBL" id="KIM70676.1"/>
    </source>
</evidence>
<feature type="region of interest" description="Disordered" evidence="1">
    <location>
        <begin position="145"/>
        <end position="169"/>
    </location>
</feature>
<protein>
    <recommendedName>
        <fullName evidence="5">Transmembrane protein</fullName>
    </recommendedName>
</protein>
<keyword evidence="4" id="KW-1185">Reference proteome</keyword>
<accession>A0A0C3ESA0</accession>
<dbReference type="AlphaFoldDB" id="A0A0C3ESA0"/>
<reference evidence="4" key="2">
    <citation type="submission" date="2015-01" db="EMBL/GenBank/DDBJ databases">
        <title>Evolutionary Origins and Diversification of the Mycorrhizal Mutualists.</title>
        <authorList>
            <consortium name="DOE Joint Genome Institute"/>
            <consortium name="Mycorrhizal Genomics Consortium"/>
            <person name="Kohler A."/>
            <person name="Kuo A."/>
            <person name="Nagy L.G."/>
            <person name="Floudas D."/>
            <person name="Copeland A."/>
            <person name="Barry K.W."/>
            <person name="Cichocki N."/>
            <person name="Veneault-Fourrey C."/>
            <person name="LaButti K."/>
            <person name="Lindquist E.A."/>
            <person name="Lipzen A."/>
            <person name="Lundell T."/>
            <person name="Morin E."/>
            <person name="Murat C."/>
            <person name="Riley R."/>
            <person name="Ohm R."/>
            <person name="Sun H."/>
            <person name="Tunlid A."/>
            <person name="Henrissat B."/>
            <person name="Grigoriev I.V."/>
            <person name="Hibbett D.S."/>
            <person name="Martin F."/>
        </authorList>
    </citation>
    <scope>NUCLEOTIDE SEQUENCE [LARGE SCALE GENOMIC DNA]</scope>
    <source>
        <strain evidence="4">Foug A</strain>
    </source>
</reference>
<dbReference type="OrthoDB" id="2692963at2759"/>
<keyword evidence="2" id="KW-0812">Transmembrane</keyword>
<dbReference type="Proteomes" id="UP000053989">
    <property type="component" value="Unassembled WGS sequence"/>
</dbReference>
<organism evidence="3 4">
    <name type="scientific">Scleroderma citrinum Foug A</name>
    <dbReference type="NCBI Taxonomy" id="1036808"/>
    <lineage>
        <taxon>Eukaryota</taxon>
        <taxon>Fungi</taxon>
        <taxon>Dikarya</taxon>
        <taxon>Basidiomycota</taxon>
        <taxon>Agaricomycotina</taxon>
        <taxon>Agaricomycetes</taxon>
        <taxon>Agaricomycetidae</taxon>
        <taxon>Boletales</taxon>
        <taxon>Sclerodermatineae</taxon>
        <taxon>Sclerodermataceae</taxon>
        <taxon>Scleroderma</taxon>
    </lineage>
</organism>
<dbReference type="EMBL" id="KN822004">
    <property type="protein sequence ID" value="KIM70676.1"/>
    <property type="molecule type" value="Genomic_DNA"/>
</dbReference>
<feature type="transmembrane region" description="Helical" evidence="2">
    <location>
        <begin position="41"/>
        <end position="61"/>
    </location>
</feature>
<reference evidence="3 4" key="1">
    <citation type="submission" date="2014-04" db="EMBL/GenBank/DDBJ databases">
        <authorList>
            <consortium name="DOE Joint Genome Institute"/>
            <person name="Kuo A."/>
            <person name="Kohler A."/>
            <person name="Nagy L.G."/>
            <person name="Floudas D."/>
            <person name="Copeland A."/>
            <person name="Barry K.W."/>
            <person name="Cichocki N."/>
            <person name="Veneault-Fourrey C."/>
            <person name="LaButti K."/>
            <person name="Lindquist E.A."/>
            <person name="Lipzen A."/>
            <person name="Lundell T."/>
            <person name="Morin E."/>
            <person name="Murat C."/>
            <person name="Sun H."/>
            <person name="Tunlid A."/>
            <person name="Henrissat B."/>
            <person name="Grigoriev I.V."/>
            <person name="Hibbett D.S."/>
            <person name="Martin F."/>
            <person name="Nordberg H.P."/>
            <person name="Cantor M.N."/>
            <person name="Hua S.X."/>
        </authorList>
    </citation>
    <scope>NUCLEOTIDE SEQUENCE [LARGE SCALE GENOMIC DNA]</scope>
    <source>
        <strain evidence="3 4">Foug A</strain>
    </source>
</reference>
<evidence type="ECO:0008006" key="5">
    <source>
        <dbReference type="Google" id="ProtNLM"/>
    </source>
</evidence>
<dbReference type="InParanoid" id="A0A0C3ESA0"/>
<dbReference type="HOGENOM" id="CLU_1094592_0_0_1"/>
<sequence length="246" mass="26875">MSASLPPVFLPTPTSMTFETAPPATSTPSSSGSGSQNGSNYFFGFIATFIVLLLIFVSCGIGSRRRSRFVSSAWGRTFEGNEFDEALYGGLPASEWLRLLRTPPTFREAWLRPAQDVQYEAPWKDLQPISATFVRSLLPASTSKASPTLLQSQQEVTLPRSPMPPRPRPRLSIWNRLSTWLERRLTHQLPEPPPQPKYSSPEAVQVAVMVSMPSPFTSQCYAEGKGEGPSTLICPPLGDSISGGGD</sequence>
<evidence type="ECO:0000256" key="2">
    <source>
        <dbReference type="SAM" id="Phobius"/>
    </source>
</evidence>